<accession>A0A7C3ZLY9</accession>
<reference evidence="4" key="1">
    <citation type="journal article" date="2020" name="mSystems">
        <title>Genome- and Community-Level Interaction Insights into Carbon Utilization and Element Cycling Functions of Hydrothermarchaeota in Hydrothermal Sediment.</title>
        <authorList>
            <person name="Zhou Z."/>
            <person name="Liu Y."/>
            <person name="Xu W."/>
            <person name="Pan J."/>
            <person name="Luo Z.H."/>
            <person name="Li M."/>
        </authorList>
    </citation>
    <scope>NUCLEOTIDE SEQUENCE [LARGE SCALE GENOMIC DNA]</scope>
    <source>
        <strain evidence="4">SpSt-374</strain>
    </source>
</reference>
<protein>
    <submittedName>
        <fullName evidence="4">DUF4347 domain-containing protein</fullName>
    </submittedName>
</protein>
<gene>
    <name evidence="4" type="ORF">ENR15_10430</name>
</gene>
<name>A0A7C3ZLY9_9CYAN</name>
<dbReference type="AlphaFoldDB" id="A0A7C3ZLY9"/>
<proteinExistence type="predicted"/>
<organism evidence="4">
    <name type="scientific">Planktothricoides sp. SpSt-374</name>
    <dbReference type="NCBI Taxonomy" id="2282167"/>
    <lineage>
        <taxon>Bacteria</taxon>
        <taxon>Bacillati</taxon>
        <taxon>Cyanobacteriota</taxon>
        <taxon>Cyanophyceae</taxon>
        <taxon>Oscillatoriophycideae</taxon>
        <taxon>Oscillatoriales</taxon>
        <taxon>Oscillatoriaceae</taxon>
        <taxon>Planktothricoides</taxon>
    </lineage>
</organism>
<dbReference type="Pfam" id="PF14252">
    <property type="entry name" value="DUF4347"/>
    <property type="match status" value="1"/>
</dbReference>
<sequence>MKASIIFVDPTVANYQTLLQGVNPDAQVVVLDTERSGIAQITETLAHSQNITAVHLLSHGSAGNLHLGSDILNTDNLEKFSSQLQQWGASLTENADILLYGCDVAAGVTGANFIQNLSSLTGADIAASNDLTGNPDLGGDWDLEITTDAIEADIPLAEEARDSYEYVLANYNVTVATDDGTGGTANTLSWAILQANTNPGDDTITLNTNVRLTGTPTQLIDSNIAFIGNNFSVSGDVNNDGTNNAGDDRPFFIKSGTVSFANMTITGGRGQGGDGGTGSDGGGGAAGMGGGIFIYDGAVAIDNVTFASNQATGGNGGGGNVGGNGAGGGGIGGNGGPGQPGGGLSGPGIGGIGDGDGQGAGVAGFGGAGGALGFGGFGGGSRGNLTTGQGTFGGSGQGGLGQGGGGAGLGGAILIRQGSLTLNNTTFNNNTATGGTGWQSGQGKGGAIFAMQSTTNNGSNQNQMPTALPIVSIYNSPSFSGNSATNHAGTATDNANFYAIINNAPTAANQTVSTNEDTDYTFIPTDFNFSDADSDTLQTVKITQLPTLGALQLSGVNVTLNQEILFADINVGNLKFIPVVDANGTNYDNFQFQVSDGKVYSLNAYTTTVDVTPVRASL</sequence>
<evidence type="ECO:0000313" key="4">
    <source>
        <dbReference type="EMBL" id="HGG01041.1"/>
    </source>
</evidence>
<feature type="domain" description="RapA2 cadherin-like" evidence="3">
    <location>
        <begin position="501"/>
        <end position="555"/>
    </location>
</feature>
<dbReference type="Pfam" id="PF17803">
    <property type="entry name" value="Cadherin_4"/>
    <property type="match status" value="1"/>
</dbReference>
<comment type="caution">
    <text evidence="4">The sequence shown here is derived from an EMBL/GenBank/DDBJ whole genome shotgun (WGS) entry which is preliminary data.</text>
</comment>
<feature type="region of interest" description="Disordered" evidence="1">
    <location>
        <begin position="330"/>
        <end position="355"/>
    </location>
</feature>
<feature type="domain" description="DUF4347" evidence="2">
    <location>
        <begin position="5"/>
        <end position="168"/>
    </location>
</feature>
<evidence type="ECO:0000259" key="3">
    <source>
        <dbReference type="Pfam" id="PF17803"/>
    </source>
</evidence>
<evidence type="ECO:0000259" key="2">
    <source>
        <dbReference type="Pfam" id="PF14252"/>
    </source>
</evidence>
<dbReference type="InterPro" id="IPR025592">
    <property type="entry name" value="DUF4347"/>
</dbReference>
<evidence type="ECO:0000256" key="1">
    <source>
        <dbReference type="SAM" id="MobiDB-lite"/>
    </source>
</evidence>
<dbReference type="EMBL" id="DSPX01000101">
    <property type="protein sequence ID" value="HGG01041.1"/>
    <property type="molecule type" value="Genomic_DNA"/>
</dbReference>
<dbReference type="InterPro" id="IPR040853">
    <property type="entry name" value="RapA2_cadherin-like"/>
</dbReference>